<accession>A0A6A6PJI2</accession>
<reference evidence="1" key="1">
    <citation type="journal article" date="2020" name="Stud. Mycol.">
        <title>101 Dothideomycetes genomes: a test case for predicting lifestyles and emergence of pathogens.</title>
        <authorList>
            <person name="Haridas S."/>
            <person name="Albert R."/>
            <person name="Binder M."/>
            <person name="Bloem J."/>
            <person name="Labutti K."/>
            <person name="Salamov A."/>
            <person name="Andreopoulos B."/>
            <person name="Baker S."/>
            <person name="Barry K."/>
            <person name="Bills G."/>
            <person name="Bluhm B."/>
            <person name="Cannon C."/>
            <person name="Castanera R."/>
            <person name="Culley D."/>
            <person name="Daum C."/>
            <person name="Ezra D."/>
            <person name="Gonzalez J."/>
            <person name="Henrissat B."/>
            <person name="Kuo A."/>
            <person name="Liang C."/>
            <person name="Lipzen A."/>
            <person name="Lutzoni F."/>
            <person name="Magnuson J."/>
            <person name="Mondo S."/>
            <person name="Nolan M."/>
            <person name="Ohm R."/>
            <person name="Pangilinan J."/>
            <person name="Park H.-J."/>
            <person name="Ramirez L."/>
            <person name="Alfaro M."/>
            <person name="Sun H."/>
            <person name="Tritt A."/>
            <person name="Yoshinaga Y."/>
            <person name="Zwiers L.-H."/>
            <person name="Turgeon B."/>
            <person name="Goodwin S."/>
            <person name="Spatafora J."/>
            <person name="Crous P."/>
            <person name="Grigoriev I."/>
        </authorList>
    </citation>
    <scope>NUCLEOTIDE SEQUENCE</scope>
    <source>
        <strain evidence="1">CBS 113389</strain>
    </source>
</reference>
<gene>
    <name evidence="1" type="ORF">BDY17DRAFT_33164</name>
</gene>
<proteinExistence type="predicted"/>
<evidence type="ECO:0000313" key="1">
    <source>
        <dbReference type="EMBL" id="KAF2480159.1"/>
    </source>
</evidence>
<sequence length="235" mass="27428">MRLQAVYTVLEEIFTLAELLQCLHSRMLGVGNRHRCRIHAFYSIHHSNNLCISVDVSLVQFLRTRPKTSAWSHRCVTTPHKAPCRLIADCSTATMCLKLWWFHSCDHEPDTHRIKCYEWRLLKAANTPNLPRKCPDTQDKEYEHDFCCSTECCIRRFDAGWRAYLTAAEEAGMIRWGQHGSSNRSVLRRDLVERADRLRDEANKHRECDVKRAAANAELQRARRSQQTDSEDDEE</sequence>
<dbReference type="RefSeq" id="XP_033586729.1">
    <property type="nucleotide sequence ID" value="XM_033737888.1"/>
</dbReference>
<evidence type="ECO:0000313" key="2">
    <source>
        <dbReference type="Proteomes" id="UP000799767"/>
    </source>
</evidence>
<protein>
    <submittedName>
        <fullName evidence="1">Uncharacterized protein</fullName>
    </submittedName>
</protein>
<dbReference type="EMBL" id="MU001640">
    <property type="protein sequence ID" value="KAF2480159.1"/>
    <property type="molecule type" value="Genomic_DNA"/>
</dbReference>
<organism evidence="1 2">
    <name type="scientific">Neohortaea acidophila</name>
    <dbReference type="NCBI Taxonomy" id="245834"/>
    <lineage>
        <taxon>Eukaryota</taxon>
        <taxon>Fungi</taxon>
        <taxon>Dikarya</taxon>
        <taxon>Ascomycota</taxon>
        <taxon>Pezizomycotina</taxon>
        <taxon>Dothideomycetes</taxon>
        <taxon>Dothideomycetidae</taxon>
        <taxon>Mycosphaerellales</taxon>
        <taxon>Teratosphaeriaceae</taxon>
        <taxon>Neohortaea</taxon>
    </lineage>
</organism>
<dbReference type="AlphaFoldDB" id="A0A6A6PJI2"/>
<name>A0A6A6PJI2_9PEZI</name>
<dbReference type="GeneID" id="54478890"/>
<keyword evidence="2" id="KW-1185">Reference proteome</keyword>
<dbReference type="Proteomes" id="UP000799767">
    <property type="component" value="Unassembled WGS sequence"/>
</dbReference>